<feature type="transmembrane region" description="Helical" evidence="10">
    <location>
        <begin position="260"/>
        <end position="281"/>
    </location>
</feature>
<comment type="caution">
    <text evidence="12">The sequence shown here is derived from an EMBL/GenBank/DDBJ whole genome shotgun (WGS) entry which is preliminary data.</text>
</comment>
<comment type="subcellular location">
    <subcellularLocation>
        <location evidence="1 10">Cell membrane</location>
        <topology evidence="1 10">Multi-pass membrane protein</topology>
    </subcellularLocation>
</comment>
<dbReference type="FunFam" id="1.10.3720.10:FF:000006">
    <property type="entry name" value="Glutamate/aspartate ABC transporter, permease protein GltK"/>
    <property type="match status" value="1"/>
</dbReference>
<reference evidence="12 13" key="1">
    <citation type="submission" date="2020-08" db="EMBL/GenBank/DDBJ databases">
        <title>Genomic Encyclopedia of Type Strains, Phase III (KMG-III): the genomes of soil and plant-associated and newly described type strains.</title>
        <authorList>
            <person name="Whitman W."/>
        </authorList>
    </citation>
    <scope>NUCLEOTIDE SEQUENCE [LARGE SCALE GENOMIC DNA]</scope>
    <source>
        <strain evidence="12 13">SFB5A</strain>
    </source>
</reference>
<gene>
    <name evidence="12" type="ORF">GGE06_004013</name>
</gene>
<dbReference type="Pfam" id="PF00528">
    <property type="entry name" value="BPD_transp_1"/>
    <property type="match status" value="1"/>
</dbReference>
<dbReference type="NCBIfam" id="TIGR01726">
    <property type="entry name" value="HEQRo_perm_3TM"/>
    <property type="match status" value="1"/>
</dbReference>
<proteinExistence type="inferred from homology"/>
<keyword evidence="7 10" id="KW-0472">Membrane</keyword>
<evidence type="ECO:0000256" key="1">
    <source>
        <dbReference type="ARBA" id="ARBA00004651"/>
    </source>
</evidence>
<feature type="transmembrane region" description="Helical" evidence="10">
    <location>
        <begin position="113"/>
        <end position="142"/>
    </location>
</feature>
<sequence length="316" mass="34712">MTDKISKEPAAAPSGSTPSGLPYEAIKAIPVRHYGRWVSAVVVVVLLGWLVYAFSQGDVVWATVWDKVFDPSVIDGMWNTIIISISAMALGLVLGIVFAVMRLSKNPVTGAVAWLYIWFFRGTPVYVQLLVWFNLSLIFHYINLGPIYKNETVDVMTPFMVALLGLGLNEGAYMAEIVRAGIQSVDEGQTEAAHALGMSSTKTMGRIVLPQAMRVIVPPTGNEFINMLKTSSLVSAVQYTELLRASSNIGNTAGAVMEMLFVASIWYLALTSVFSVGQYYLERRFARGSTRNLPATPFQRVKKNLTTFKRSPEAKA</sequence>
<evidence type="ECO:0000256" key="7">
    <source>
        <dbReference type="ARBA" id="ARBA00023136"/>
    </source>
</evidence>
<dbReference type="CDD" id="cd06261">
    <property type="entry name" value="TM_PBP2"/>
    <property type="match status" value="1"/>
</dbReference>
<keyword evidence="6 10" id="KW-1133">Transmembrane helix</keyword>
<evidence type="ECO:0000313" key="13">
    <source>
        <dbReference type="Proteomes" id="UP000582643"/>
    </source>
</evidence>
<name>A0A7W7U1S1_9ACTN</name>
<evidence type="ECO:0000256" key="10">
    <source>
        <dbReference type="RuleBase" id="RU363032"/>
    </source>
</evidence>
<feature type="transmembrane region" description="Helical" evidence="10">
    <location>
        <begin position="37"/>
        <end position="57"/>
    </location>
</feature>
<keyword evidence="4 10" id="KW-0812">Transmembrane</keyword>
<dbReference type="PANTHER" id="PTHR30450:SF2">
    <property type="entry name" value="ABC TRANSPORTER PERMEASE PROTEIN"/>
    <property type="match status" value="1"/>
</dbReference>
<dbReference type="InterPro" id="IPR051322">
    <property type="entry name" value="AA_ABC_Transporter_Permease"/>
</dbReference>
<comment type="subunit">
    <text evidence="9">The HisPMQJ complex is composed of two ATP-binding proteins (HisP), two transmembrane proteins (HisM and HisQ) and a solute-binding protein (HisJ). The HisPMQ-ArgT complex is composed of two ATP-binding proteins (HisP), two transmembrane proteins (HisM and HisQ) and a solute-binding protein (ArgT).</text>
</comment>
<accession>A0A7W7U1S1</accession>
<keyword evidence="2 10" id="KW-0813">Transport</keyword>
<dbReference type="EMBL" id="JACHJY010000005">
    <property type="protein sequence ID" value="MBB4983081.1"/>
    <property type="molecule type" value="Genomic_DNA"/>
</dbReference>
<evidence type="ECO:0000256" key="4">
    <source>
        <dbReference type="ARBA" id="ARBA00022692"/>
    </source>
</evidence>
<dbReference type="AlphaFoldDB" id="A0A7W7U1S1"/>
<keyword evidence="3" id="KW-1003">Cell membrane</keyword>
<feature type="transmembrane region" description="Helical" evidence="10">
    <location>
        <begin position="77"/>
        <end position="101"/>
    </location>
</feature>
<dbReference type="Gene3D" id="1.10.3720.10">
    <property type="entry name" value="MetI-like"/>
    <property type="match status" value="1"/>
</dbReference>
<evidence type="ECO:0000256" key="5">
    <source>
        <dbReference type="ARBA" id="ARBA00022970"/>
    </source>
</evidence>
<dbReference type="SUPFAM" id="SSF161098">
    <property type="entry name" value="MetI-like"/>
    <property type="match status" value="1"/>
</dbReference>
<evidence type="ECO:0000256" key="2">
    <source>
        <dbReference type="ARBA" id="ARBA00022448"/>
    </source>
</evidence>
<dbReference type="GO" id="GO:0043190">
    <property type="term" value="C:ATP-binding cassette (ABC) transporter complex"/>
    <property type="evidence" value="ECO:0007669"/>
    <property type="project" value="InterPro"/>
</dbReference>
<dbReference type="RefSeq" id="WP_116158874.1">
    <property type="nucleotide sequence ID" value="NZ_JACHJY010000005.1"/>
</dbReference>
<dbReference type="GO" id="GO:0006865">
    <property type="term" value="P:amino acid transport"/>
    <property type="evidence" value="ECO:0007669"/>
    <property type="project" value="UniProtKB-KW"/>
</dbReference>
<dbReference type="InterPro" id="IPR010065">
    <property type="entry name" value="AA_ABC_transptr_permease_3TM"/>
</dbReference>
<dbReference type="Proteomes" id="UP000582643">
    <property type="component" value="Unassembled WGS sequence"/>
</dbReference>
<dbReference type="PROSITE" id="PS50928">
    <property type="entry name" value="ABC_TM1"/>
    <property type="match status" value="1"/>
</dbReference>
<protein>
    <recommendedName>
        <fullName evidence="8">Histidine/lysine/arginine/ornithine transport system permease protein HisM</fullName>
    </recommendedName>
</protein>
<keyword evidence="5" id="KW-0029">Amino-acid transport</keyword>
<evidence type="ECO:0000256" key="8">
    <source>
        <dbReference type="ARBA" id="ARBA00039779"/>
    </source>
</evidence>
<dbReference type="PANTHER" id="PTHR30450">
    <property type="entry name" value="ABC TRANSPORTER PERMEASE"/>
    <property type="match status" value="1"/>
</dbReference>
<evidence type="ECO:0000256" key="6">
    <source>
        <dbReference type="ARBA" id="ARBA00022989"/>
    </source>
</evidence>
<comment type="similarity">
    <text evidence="10">Belongs to the binding-protein-dependent transport system permease family.</text>
</comment>
<dbReference type="InterPro" id="IPR035906">
    <property type="entry name" value="MetI-like_sf"/>
</dbReference>
<organism evidence="12 13">
    <name type="scientific">Streptomyces nymphaeiformis</name>
    <dbReference type="NCBI Taxonomy" id="2663842"/>
    <lineage>
        <taxon>Bacteria</taxon>
        <taxon>Bacillati</taxon>
        <taxon>Actinomycetota</taxon>
        <taxon>Actinomycetes</taxon>
        <taxon>Kitasatosporales</taxon>
        <taxon>Streptomycetaceae</taxon>
        <taxon>Streptomyces</taxon>
    </lineage>
</organism>
<keyword evidence="13" id="KW-1185">Reference proteome</keyword>
<dbReference type="GO" id="GO:0022857">
    <property type="term" value="F:transmembrane transporter activity"/>
    <property type="evidence" value="ECO:0007669"/>
    <property type="project" value="InterPro"/>
</dbReference>
<dbReference type="InterPro" id="IPR000515">
    <property type="entry name" value="MetI-like"/>
</dbReference>
<evidence type="ECO:0000313" key="12">
    <source>
        <dbReference type="EMBL" id="MBB4983081.1"/>
    </source>
</evidence>
<evidence type="ECO:0000256" key="3">
    <source>
        <dbReference type="ARBA" id="ARBA00022475"/>
    </source>
</evidence>
<evidence type="ECO:0000256" key="9">
    <source>
        <dbReference type="ARBA" id="ARBA00046835"/>
    </source>
</evidence>
<evidence type="ECO:0000259" key="11">
    <source>
        <dbReference type="PROSITE" id="PS50928"/>
    </source>
</evidence>
<feature type="domain" description="ABC transmembrane type-1" evidence="11">
    <location>
        <begin position="77"/>
        <end position="278"/>
    </location>
</feature>